<keyword evidence="6" id="KW-1185">Reference proteome</keyword>
<comment type="caution">
    <text evidence="5">The sequence shown here is derived from an EMBL/GenBank/DDBJ whole genome shotgun (WGS) entry which is preliminary data.</text>
</comment>
<keyword evidence="1" id="KW-0479">Metal-binding</keyword>
<evidence type="ECO:0000256" key="2">
    <source>
        <dbReference type="ARBA" id="ARBA00023004"/>
    </source>
</evidence>
<dbReference type="Pfam" id="PF00248">
    <property type="entry name" value="Aldo_ket_red"/>
    <property type="match status" value="1"/>
</dbReference>
<dbReference type="Pfam" id="PF13187">
    <property type="entry name" value="Fer4_9"/>
    <property type="match status" value="1"/>
</dbReference>
<dbReference type="PRINTS" id="PR00069">
    <property type="entry name" value="ALDKETRDTASE"/>
</dbReference>
<dbReference type="PROSITE" id="PS51379">
    <property type="entry name" value="4FE4S_FER_2"/>
    <property type="match status" value="1"/>
</dbReference>
<sequence>MRYRRFGKTNLNLSVFSLGTMRYLASEETACQTVQQAVSQGINHLETAAGYGCSEEYLGAAISAGLALDRSRLHITTKICPTDDAAAMERSIDQSLKRLNLDYLDCLAIHGLNTWEHLAWVQADTGCMATVQKAVADGRIRHVGFSTHGPLELILAAINTDLFEFVNLHYYYFFQRNAPAIELASQKDLGVFIISPADKGGQLYTPPETLKELCLPFSPLELNYRFLLSDTRIGTLSVGAANPMELEEPLKYGDRDFPLTPSEIAAFDRLESVMVSNLGIDKCSQCYACLPCPENINIPEILRLRNLAVGCDMTDFGKYRYAMFENAGHWFPGNKGNRCTDCGECLPRCPEKLDIPALLEDTHQRLSGKSGRRLWD</sequence>
<accession>A0A2G4EYR7</accession>
<dbReference type="InterPro" id="IPR023210">
    <property type="entry name" value="NADP_OxRdtase_dom"/>
</dbReference>
<dbReference type="PROSITE" id="PS00198">
    <property type="entry name" value="4FE4S_FER_1"/>
    <property type="match status" value="1"/>
</dbReference>
<dbReference type="InterPro" id="IPR036812">
    <property type="entry name" value="NAD(P)_OxRdtase_dom_sf"/>
</dbReference>
<dbReference type="PANTHER" id="PTHR43312:SF2">
    <property type="entry name" value="OXIDOREDUCTASE"/>
    <property type="match status" value="1"/>
</dbReference>
<dbReference type="Proteomes" id="UP000226442">
    <property type="component" value="Unassembled WGS sequence"/>
</dbReference>
<reference evidence="5" key="1">
    <citation type="submission" date="2017-10" db="EMBL/GenBank/DDBJ databases">
        <title>Draft genome sequence of the planktic cyanobacteria Tychonema bourrellyi isolated from alpine lentic freshwater.</title>
        <authorList>
            <person name="Tett A."/>
            <person name="Armanini F."/>
            <person name="Asnicar F."/>
            <person name="Boscaini A."/>
            <person name="Pasolli E."/>
            <person name="Zolfo M."/>
            <person name="Donati C."/>
            <person name="Salmaso N."/>
            <person name="Segata N."/>
        </authorList>
    </citation>
    <scope>NUCLEOTIDE SEQUENCE</scope>
    <source>
        <strain evidence="5">FEM_GT703</strain>
    </source>
</reference>
<dbReference type="RefSeq" id="WP_096829121.1">
    <property type="nucleotide sequence ID" value="NZ_NXIB02000085.1"/>
</dbReference>
<evidence type="ECO:0000313" key="6">
    <source>
        <dbReference type="Proteomes" id="UP000226442"/>
    </source>
</evidence>
<dbReference type="SUPFAM" id="SSF51430">
    <property type="entry name" value="NAD(P)-linked oxidoreductase"/>
    <property type="match status" value="1"/>
</dbReference>
<dbReference type="EMBL" id="NXIB02000085">
    <property type="protein sequence ID" value="PHX54664.1"/>
    <property type="molecule type" value="Genomic_DNA"/>
</dbReference>
<feature type="domain" description="4Fe-4S ferredoxin-type" evidence="4">
    <location>
        <begin position="330"/>
        <end position="361"/>
    </location>
</feature>
<dbReference type="SUPFAM" id="SSF46548">
    <property type="entry name" value="alpha-helical ferredoxin"/>
    <property type="match status" value="1"/>
</dbReference>
<organism evidence="5 6">
    <name type="scientific">Tychonema bourrellyi FEM_GT703</name>
    <dbReference type="NCBI Taxonomy" id="2040638"/>
    <lineage>
        <taxon>Bacteria</taxon>
        <taxon>Bacillati</taxon>
        <taxon>Cyanobacteriota</taxon>
        <taxon>Cyanophyceae</taxon>
        <taxon>Oscillatoriophycideae</taxon>
        <taxon>Oscillatoriales</taxon>
        <taxon>Microcoleaceae</taxon>
        <taxon>Tychonema</taxon>
    </lineage>
</organism>
<dbReference type="Gene3D" id="3.20.20.100">
    <property type="entry name" value="NADP-dependent oxidoreductase domain"/>
    <property type="match status" value="1"/>
</dbReference>
<dbReference type="InterPro" id="IPR017900">
    <property type="entry name" value="4Fe4S_Fe_S_CS"/>
</dbReference>
<dbReference type="CDD" id="cd19096">
    <property type="entry name" value="AKR_Fe-S_oxidoreductase"/>
    <property type="match status" value="1"/>
</dbReference>
<keyword evidence="3" id="KW-0411">Iron-sulfur</keyword>
<evidence type="ECO:0000313" key="5">
    <source>
        <dbReference type="EMBL" id="PHX54664.1"/>
    </source>
</evidence>
<evidence type="ECO:0000256" key="1">
    <source>
        <dbReference type="ARBA" id="ARBA00022723"/>
    </source>
</evidence>
<name>A0A2G4EYR7_9CYAN</name>
<keyword evidence="2" id="KW-0408">Iron</keyword>
<dbReference type="InterPro" id="IPR020471">
    <property type="entry name" value="AKR"/>
</dbReference>
<dbReference type="InterPro" id="IPR017896">
    <property type="entry name" value="4Fe4S_Fe-S-bd"/>
</dbReference>
<gene>
    <name evidence="5" type="ORF">CP500_014870</name>
</gene>
<dbReference type="InterPro" id="IPR053135">
    <property type="entry name" value="AKR2_Oxidoreductase"/>
</dbReference>
<evidence type="ECO:0000256" key="3">
    <source>
        <dbReference type="ARBA" id="ARBA00023014"/>
    </source>
</evidence>
<protein>
    <submittedName>
        <fullName evidence="5">Oxidoreductase</fullName>
    </submittedName>
</protein>
<dbReference type="GO" id="GO:0046872">
    <property type="term" value="F:metal ion binding"/>
    <property type="evidence" value="ECO:0007669"/>
    <property type="project" value="UniProtKB-KW"/>
</dbReference>
<dbReference type="OrthoDB" id="9773828at2"/>
<dbReference type="PANTHER" id="PTHR43312">
    <property type="entry name" value="D-THREO-ALDOSE 1-DEHYDROGENASE"/>
    <property type="match status" value="1"/>
</dbReference>
<dbReference type="GO" id="GO:0016491">
    <property type="term" value="F:oxidoreductase activity"/>
    <property type="evidence" value="ECO:0007669"/>
    <property type="project" value="InterPro"/>
</dbReference>
<dbReference type="GO" id="GO:0051536">
    <property type="term" value="F:iron-sulfur cluster binding"/>
    <property type="evidence" value="ECO:0007669"/>
    <property type="project" value="UniProtKB-KW"/>
</dbReference>
<evidence type="ECO:0000259" key="4">
    <source>
        <dbReference type="PROSITE" id="PS51379"/>
    </source>
</evidence>
<dbReference type="AlphaFoldDB" id="A0A2G4EYR7"/>
<proteinExistence type="predicted"/>